<sequence>MGLTLSTPPISLTLAFGDDAKADVTGRWTAANLGSAQVYLQVADDGGTFVTPAVTASGNPDFVYSLPLSNAVVPGTRAGTITVRACEDVQCVKPYASASQTLSYKVEITPMPEWETTQGNAAHNAYVPITLDVTRFAKAWEWKRPAVSTSTTTGPIFPVVTSGRMVYVAADGVSTAGPGLFALDEKDGTVKWSQQFTLRYGSLNPPAASGGTVYVPTTGHEDTFLWAFDAADGTPQMQSGFRTQWADILAPTVKDGVAYVNSGYYGGVVYAFERSTGLKKWEASGGTYGMNTPALDDANRLYAHNGSTLTVLDSRDGTLVGSIGPQPGGLQVDHRATPIVGAENSVTGFVGDWYNETRPLRNYAIDTLSERWTSVKTYRAYPAVAKGVIYAASNNPKSFDAIDEKTGQVLWSWIPGTADTVFFHNVVVTNNLAFVSTNRALYAIDLATRKPVWQTPTPGQVAISASRMLYIMPGTTDVYGYPSSGSDGRLLAFRTR</sequence>
<dbReference type="SMART" id="SM00564">
    <property type="entry name" value="PQQ"/>
    <property type="match status" value="6"/>
</dbReference>
<dbReference type="EMBL" id="QTJR01000004">
    <property type="protein sequence ID" value="RDY67830.1"/>
    <property type="molecule type" value="Genomic_DNA"/>
</dbReference>
<dbReference type="InterPro" id="IPR015943">
    <property type="entry name" value="WD40/YVTN_repeat-like_dom_sf"/>
</dbReference>
<dbReference type="PANTHER" id="PTHR34512:SF30">
    <property type="entry name" value="OUTER MEMBRANE PROTEIN ASSEMBLY FACTOR BAMB"/>
    <property type="match status" value="1"/>
</dbReference>
<dbReference type="Proteomes" id="UP000256829">
    <property type="component" value="Unassembled WGS sequence"/>
</dbReference>
<keyword evidence="3" id="KW-1185">Reference proteome</keyword>
<gene>
    <name evidence="2" type="ORF">DX912_07935</name>
</gene>
<reference evidence="2 3" key="1">
    <citation type="submission" date="2018-08" db="EMBL/GenBank/DDBJ databases">
        <title>Lysobacter soli KCTC 22011, whole genome shotgun sequence.</title>
        <authorList>
            <person name="Zhang X."/>
            <person name="Feng G."/>
            <person name="Zhu H."/>
        </authorList>
    </citation>
    <scope>NUCLEOTIDE SEQUENCE [LARGE SCALE GENOMIC DNA]</scope>
    <source>
        <strain evidence="2 3">KCTC 22011</strain>
    </source>
</reference>
<proteinExistence type="predicted"/>
<evidence type="ECO:0000313" key="3">
    <source>
        <dbReference type="Proteomes" id="UP000256829"/>
    </source>
</evidence>
<evidence type="ECO:0000313" key="2">
    <source>
        <dbReference type="EMBL" id="RDY67830.1"/>
    </source>
</evidence>
<dbReference type="Pfam" id="PF13360">
    <property type="entry name" value="PQQ_2"/>
    <property type="match status" value="2"/>
</dbReference>
<dbReference type="AlphaFoldDB" id="A0A3D8VEN2"/>
<organism evidence="2 3">
    <name type="scientific">Lysobacter soli</name>
    <dbReference type="NCBI Taxonomy" id="453783"/>
    <lineage>
        <taxon>Bacteria</taxon>
        <taxon>Pseudomonadati</taxon>
        <taxon>Pseudomonadota</taxon>
        <taxon>Gammaproteobacteria</taxon>
        <taxon>Lysobacterales</taxon>
        <taxon>Lysobacteraceae</taxon>
        <taxon>Lysobacter</taxon>
    </lineage>
</organism>
<evidence type="ECO:0000259" key="1">
    <source>
        <dbReference type="Pfam" id="PF13360"/>
    </source>
</evidence>
<dbReference type="InterPro" id="IPR002372">
    <property type="entry name" value="PQQ_rpt_dom"/>
</dbReference>
<feature type="domain" description="Pyrrolo-quinoline quinone repeat" evidence="1">
    <location>
        <begin position="148"/>
        <end position="235"/>
    </location>
</feature>
<feature type="domain" description="Pyrrolo-quinoline quinone repeat" evidence="1">
    <location>
        <begin position="250"/>
        <end position="412"/>
    </location>
</feature>
<comment type="caution">
    <text evidence="2">The sequence shown here is derived from an EMBL/GenBank/DDBJ whole genome shotgun (WGS) entry which is preliminary data.</text>
</comment>
<dbReference type="PANTHER" id="PTHR34512">
    <property type="entry name" value="CELL SURFACE PROTEIN"/>
    <property type="match status" value="1"/>
</dbReference>
<dbReference type="Gene3D" id="2.40.10.480">
    <property type="match status" value="1"/>
</dbReference>
<dbReference type="Gene3D" id="2.130.10.10">
    <property type="entry name" value="YVTN repeat-like/Quinoprotein amine dehydrogenase"/>
    <property type="match status" value="1"/>
</dbReference>
<dbReference type="InterPro" id="IPR018391">
    <property type="entry name" value="PQQ_b-propeller_rpt"/>
</dbReference>
<dbReference type="InterPro" id="IPR011047">
    <property type="entry name" value="Quinoprotein_ADH-like_sf"/>
</dbReference>
<accession>A0A3D8VEN2</accession>
<dbReference type="SUPFAM" id="SSF50998">
    <property type="entry name" value="Quinoprotein alcohol dehydrogenase-like"/>
    <property type="match status" value="1"/>
</dbReference>
<name>A0A3D8VEN2_9GAMM</name>
<protein>
    <recommendedName>
        <fullName evidence="1">Pyrrolo-quinoline quinone repeat domain-containing protein</fullName>
    </recommendedName>
</protein>